<dbReference type="Proteomes" id="UP000176800">
    <property type="component" value="Unassembled WGS sequence"/>
</dbReference>
<proteinExistence type="predicted"/>
<reference evidence="2 3" key="1">
    <citation type="journal article" date="2016" name="Nat. Commun.">
        <title>Thousands of microbial genomes shed light on interconnected biogeochemical processes in an aquifer system.</title>
        <authorList>
            <person name="Anantharaman K."/>
            <person name="Brown C.T."/>
            <person name="Hug L.A."/>
            <person name="Sharon I."/>
            <person name="Castelle C.J."/>
            <person name="Probst A.J."/>
            <person name="Thomas B.C."/>
            <person name="Singh A."/>
            <person name="Wilkins M.J."/>
            <person name="Karaoz U."/>
            <person name="Brodie E.L."/>
            <person name="Williams K.H."/>
            <person name="Hubbard S.S."/>
            <person name="Banfield J.F."/>
        </authorList>
    </citation>
    <scope>NUCLEOTIDE SEQUENCE [LARGE SCALE GENOMIC DNA]</scope>
</reference>
<evidence type="ECO:0000313" key="2">
    <source>
        <dbReference type="EMBL" id="OHB04458.1"/>
    </source>
</evidence>
<protein>
    <submittedName>
        <fullName evidence="2">Uncharacterized protein</fullName>
    </submittedName>
</protein>
<dbReference type="AlphaFoldDB" id="A0A1G2U4L8"/>
<keyword evidence="1" id="KW-1133">Transmembrane helix</keyword>
<organism evidence="2 3">
    <name type="scientific">Candidatus Zambryskibacteria bacterium RIFCSPLOWO2_01_FULL_45_21</name>
    <dbReference type="NCBI Taxonomy" id="1802761"/>
    <lineage>
        <taxon>Bacteria</taxon>
        <taxon>Candidatus Zambryskiibacteriota</taxon>
    </lineage>
</organism>
<accession>A0A1G2U4L8</accession>
<gene>
    <name evidence="2" type="ORF">A3B14_03430</name>
</gene>
<name>A0A1G2U4L8_9BACT</name>
<feature type="transmembrane region" description="Helical" evidence="1">
    <location>
        <begin position="5"/>
        <end position="21"/>
    </location>
</feature>
<evidence type="ECO:0000256" key="1">
    <source>
        <dbReference type="SAM" id="Phobius"/>
    </source>
</evidence>
<comment type="caution">
    <text evidence="2">The sequence shown here is derived from an EMBL/GenBank/DDBJ whole genome shotgun (WGS) entry which is preliminary data.</text>
</comment>
<evidence type="ECO:0000313" key="3">
    <source>
        <dbReference type="Proteomes" id="UP000176800"/>
    </source>
</evidence>
<dbReference type="EMBL" id="MHWE01000006">
    <property type="protein sequence ID" value="OHB04458.1"/>
    <property type="molecule type" value="Genomic_DNA"/>
</dbReference>
<keyword evidence="1" id="KW-0812">Transmembrane</keyword>
<sequence length="143" mass="15790">MQIFLIIVIIIIIISFVPIWPRPEEGGAHRVNTWAKIGLAPATTSIVVLADHQTGETLSIKVLLDGDALFSGKVGPQQIMPPVVFNKSLNLSGTHTVKFIDETRNLEEEKTFNAKETKTVVIKTEKKSMGGNITISSEKLYFK</sequence>
<keyword evidence="1" id="KW-0472">Membrane</keyword>